<dbReference type="InterPro" id="IPR011989">
    <property type="entry name" value="ARM-like"/>
</dbReference>
<gene>
    <name evidence="5" type="primary">2AAB</name>
</gene>
<organism evidence="5">
    <name type="scientific">Anoplophora glabripennis</name>
    <name type="common">Asian longhorn beetle</name>
    <name type="synonym">Anoplophora nobilis</name>
    <dbReference type="NCBI Taxonomy" id="217634"/>
    <lineage>
        <taxon>Eukaryota</taxon>
        <taxon>Metazoa</taxon>
        <taxon>Ecdysozoa</taxon>
        <taxon>Arthropoda</taxon>
        <taxon>Hexapoda</taxon>
        <taxon>Insecta</taxon>
        <taxon>Pterygota</taxon>
        <taxon>Neoptera</taxon>
        <taxon>Endopterygota</taxon>
        <taxon>Coleoptera</taxon>
        <taxon>Polyphaga</taxon>
        <taxon>Cucujiformia</taxon>
        <taxon>Chrysomeloidea</taxon>
        <taxon>Cerambycidae</taxon>
        <taxon>Lamiinae</taxon>
        <taxon>Lamiini</taxon>
        <taxon>Anoplophora</taxon>
    </lineage>
</organism>
<dbReference type="GO" id="GO:0019888">
    <property type="term" value="F:protein phosphatase regulator activity"/>
    <property type="evidence" value="ECO:0007669"/>
    <property type="project" value="TreeGrafter"/>
</dbReference>
<evidence type="ECO:0000256" key="2">
    <source>
        <dbReference type="PROSITE-ProRule" id="PRU00103"/>
    </source>
</evidence>
<keyword evidence="1" id="KW-0677">Repeat</keyword>
<dbReference type="GO" id="GO:0000159">
    <property type="term" value="C:protein phosphatase type 2A complex"/>
    <property type="evidence" value="ECO:0007669"/>
    <property type="project" value="TreeGrafter"/>
</dbReference>
<evidence type="ECO:0000313" key="5">
    <source>
        <dbReference type="EMBL" id="JAB64575.1"/>
    </source>
</evidence>
<feature type="compositionally biased region" description="Basic and acidic residues" evidence="3">
    <location>
        <begin position="747"/>
        <end position="760"/>
    </location>
</feature>
<dbReference type="InterPro" id="IPR051023">
    <property type="entry name" value="PP2A_Regulatory_Subunit_A"/>
</dbReference>
<accession>V5G3H5</accession>
<feature type="repeat" description="HEAT" evidence="2">
    <location>
        <begin position="202"/>
        <end position="240"/>
    </location>
</feature>
<proteinExistence type="predicted"/>
<feature type="non-terminal residue" evidence="5">
    <location>
        <position position="869"/>
    </location>
</feature>
<feature type="repeat" description="HEAT" evidence="2">
    <location>
        <begin position="332"/>
        <end position="370"/>
    </location>
</feature>
<feature type="repeat" description="HEAT" evidence="2">
    <location>
        <begin position="163"/>
        <end position="201"/>
    </location>
</feature>
<dbReference type="AlphaFoldDB" id="V5G3H5"/>
<feature type="compositionally biased region" description="Basic and acidic residues" evidence="3">
    <location>
        <begin position="825"/>
        <end position="852"/>
    </location>
</feature>
<feature type="compositionally biased region" description="Basic and acidic residues" evidence="3">
    <location>
        <begin position="768"/>
        <end position="785"/>
    </location>
</feature>
<name>V5G3H5_ANOGL</name>
<dbReference type="InterPro" id="IPR021133">
    <property type="entry name" value="HEAT_type_2"/>
</dbReference>
<dbReference type="InterPro" id="IPR055231">
    <property type="entry name" value="2AA_helical"/>
</dbReference>
<reference evidence="5" key="1">
    <citation type="submission" date="2013-07" db="EMBL/GenBank/DDBJ databases">
        <title>Midgut Transcriptome Profiling of Anoplphora glabripennis, a Lignocellulose Degrading, Wood-Boring Cerambycid.</title>
        <authorList>
            <person name="Scully E.D."/>
            <person name="Hoover K."/>
            <person name="Carlson J.E."/>
            <person name="Tien M."/>
            <person name="Geib S.M."/>
        </authorList>
    </citation>
    <scope>NUCLEOTIDE SEQUENCE</scope>
</reference>
<protein>
    <submittedName>
        <fullName evidence="5">Serine/threonine-protein phosphatase</fullName>
    </submittedName>
</protein>
<dbReference type="PANTHER" id="PTHR10648:SF4">
    <property type="entry name" value="PROTEIN PHOSPHATASE 2 (FORMERLY 2A), REGULATORY SUBUNIT A, BETA ISOFORM-RELATED"/>
    <property type="match status" value="1"/>
</dbReference>
<dbReference type="PANTHER" id="PTHR10648">
    <property type="entry name" value="SERINE/THREONINE-PROTEIN PHOSPHATASE PP2A 65 KDA REGULATORY SUBUNIT"/>
    <property type="match status" value="1"/>
</dbReference>
<dbReference type="PROSITE" id="PS50077">
    <property type="entry name" value="HEAT_REPEAT"/>
    <property type="match status" value="5"/>
</dbReference>
<feature type="domain" description="Phosphatase 2A Regulatory Subunit A helical" evidence="4">
    <location>
        <begin position="180"/>
        <end position="395"/>
    </location>
</feature>
<evidence type="ECO:0000259" key="4">
    <source>
        <dbReference type="Pfam" id="PF22956"/>
    </source>
</evidence>
<evidence type="ECO:0000256" key="3">
    <source>
        <dbReference type="SAM" id="MobiDB-lite"/>
    </source>
</evidence>
<dbReference type="Pfam" id="PF22956">
    <property type="entry name" value="VPS15-like_hel"/>
    <property type="match status" value="1"/>
</dbReference>
<dbReference type="Gene3D" id="1.25.10.10">
    <property type="entry name" value="Leucine-rich Repeat Variant"/>
    <property type="match status" value="1"/>
</dbReference>
<feature type="region of interest" description="Disordered" evidence="3">
    <location>
        <begin position="727"/>
        <end position="869"/>
    </location>
</feature>
<dbReference type="InterPro" id="IPR016024">
    <property type="entry name" value="ARM-type_fold"/>
</dbReference>
<dbReference type="GO" id="GO:0005829">
    <property type="term" value="C:cytosol"/>
    <property type="evidence" value="ECO:0007669"/>
    <property type="project" value="TreeGrafter"/>
</dbReference>
<evidence type="ECO:0000256" key="1">
    <source>
        <dbReference type="ARBA" id="ARBA00022737"/>
    </source>
</evidence>
<feature type="repeat" description="HEAT" evidence="2">
    <location>
        <begin position="280"/>
        <end position="317"/>
    </location>
</feature>
<dbReference type="GO" id="GO:0005634">
    <property type="term" value="C:nucleus"/>
    <property type="evidence" value="ECO:0007669"/>
    <property type="project" value="TreeGrafter"/>
</dbReference>
<feature type="compositionally biased region" description="Low complexity" evidence="3">
    <location>
        <begin position="859"/>
        <end position="869"/>
    </location>
</feature>
<dbReference type="SUPFAM" id="SSF48371">
    <property type="entry name" value="ARM repeat"/>
    <property type="match status" value="1"/>
</dbReference>
<sequence length="869" mass="99235">MGDDAVVKEFEVFKEAMREENLEVQLEITKKLGILAKHLGAETTRNELLPFIKENIDFHDEILLNLSEQLRQFIPLVGGYQHSQPILEVLIKLCKTDETIVRDKAVEILKDIGENLSGELTQELFVPVVETLANEDWFTSKCSAAALYSTIYSKVSDEKKFELRNSFRMLIQDDSPIVRKVAAINLLELIDIMDKDTVKNEFIPVFDNIVNDAMDSVRVFAVDVALALAKKLTEKEIDEFIFKTIETWADNPSWRIRQRLAYYIAELQRVIPFGKTRGKILALFQKLVKDTEPEVRIVVAKNLFDYSKNLRETYKNQPKFEDNFEPVFQQSVMPQIHLLINDPSHEVKLALSSNILALSSLLREECFRKNILPLLVDVLENETSMPIQANMLQNLNCLPTNVDLTLSMHSIKNVVRSLIINSQSHWRTTRSIFVAFMHIAKFSSKEYFAENLKIFYAALLGDPVFAIRRTAPIILPLLAKQYGISWTSENIIPYFNMFTKDCRYLYRFVPMFGIMELISPSLDCSSSESGDKYLKDLKILAVSTNSEVKKGAIKILAKISIMLEKLNKKLEDQKYKDILALNEYICDFKNDTIDLYAGETMDVLKVDNNCDIFSVKEDAILKNHPTYIEGVISLIFREFLFIIETLNDDLIENIQIRSVYTLNKIKQFVNKLNEELNKPWVKESIKLLSNEEMKNIENQVDEELSRKAFEIEEGKIDTELMENIITPSEDTLPDLGNIPELDEGSESSDKSKDTKEKNVSDEAMPLRPEGDITKREDTCESKLEQEDGGPIYLNLQTNSNVDVTGYVSPEPKTVPDNPSTGNDETISKPKKEDTKAEGVKEVNNNKEVKTDEPMNVDESNVSSSSKPSP</sequence>
<dbReference type="EMBL" id="GALX01003891">
    <property type="protein sequence ID" value="JAB64575.1"/>
    <property type="molecule type" value="Transcribed_RNA"/>
</dbReference>
<feature type="repeat" description="HEAT" evidence="2">
    <location>
        <begin position="86"/>
        <end position="124"/>
    </location>
</feature>